<evidence type="ECO:0000313" key="2">
    <source>
        <dbReference type="Proteomes" id="UP001153331"/>
    </source>
</evidence>
<accession>A0ACC2IPQ4</accession>
<sequence length="765" mass="85622">MSFGFSPSDVVKLVEVSTRVYLAFKDANENSEAQVEGLVREFTAFHHCLVELDELMREYGKPLPFPFDDFKDTIDRCEKSIKPYAENLIDKKMNFTKMVYTIKYMGKEKEIDGLRKQIAGHYQALQMCISFLQLRLHLEATKQTQRLLDTAPFRSMSLGGQWYTSNAFPSAHRTDPRALPASDDTDGLFQEWLVFSRWLKSEDDRIAQEAGLTRPLSLGDTPAVAPSGDAQTAAVLYRLRRELEDAIVIEENRTKRAAVERRTHLAPSDAVRQEVRNLPPVPQRTYTLDTDFSGLFSRFDAHPDVSDSMATIKPHSSTPSPNVSPGTSPRDQSYFPQASTSRVPSISTSVSSPPLSPTSMHSGSITAETTPETVGSHPLRARFSVTSLITLALGDGALEWKRLCRKVQVERRTSSGPPESRECDLHWKHNEDAGLAIRSVYRSGGAIKVWTMQSFPATGPSIPLSTSYPDGDVSLDFPRSSFGRLDKRCTDIKYTFTGHEATLKLQTLLYTNDGADAAELLFDRCVLTVSSNLNKPECRGKNIRLWRKSEAHREKIVDVLVLLFYTSALPDERAHWVEEPHYVFQWLPDDVTKKSSDKVTLIFSKEPARWNRDKLFHRRQSSSASATSAAEATSAQRRDSGHSARSPPSSPVIPRLARSGTHTSIASVTSSQSSQSLFSRSGSSRTGDLNRFGYNELEIKFQSKSDRKDFVAVWQQLAPSSAPSLGKGNIWYTFQHEDEAQFRAINDPAVLSLLSDAERRQALAR</sequence>
<keyword evidence="2" id="KW-1185">Reference proteome</keyword>
<organism evidence="1 2">
    <name type="scientific">Boeremia exigua</name>
    <dbReference type="NCBI Taxonomy" id="749465"/>
    <lineage>
        <taxon>Eukaryota</taxon>
        <taxon>Fungi</taxon>
        <taxon>Dikarya</taxon>
        <taxon>Ascomycota</taxon>
        <taxon>Pezizomycotina</taxon>
        <taxon>Dothideomycetes</taxon>
        <taxon>Pleosporomycetidae</taxon>
        <taxon>Pleosporales</taxon>
        <taxon>Pleosporineae</taxon>
        <taxon>Didymellaceae</taxon>
        <taxon>Boeremia</taxon>
    </lineage>
</organism>
<dbReference type="Proteomes" id="UP001153331">
    <property type="component" value="Unassembled WGS sequence"/>
</dbReference>
<gene>
    <name evidence="1" type="ORF">OPT61_g1553</name>
</gene>
<protein>
    <submittedName>
        <fullName evidence="1">Uncharacterized protein</fullName>
    </submittedName>
</protein>
<name>A0ACC2IPQ4_9PLEO</name>
<evidence type="ECO:0000313" key="1">
    <source>
        <dbReference type="EMBL" id="KAJ8117180.1"/>
    </source>
</evidence>
<dbReference type="EMBL" id="JAPHNI010000063">
    <property type="protein sequence ID" value="KAJ8117180.1"/>
    <property type="molecule type" value="Genomic_DNA"/>
</dbReference>
<reference evidence="1" key="1">
    <citation type="submission" date="2022-11" db="EMBL/GenBank/DDBJ databases">
        <title>Genome Sequence of Boeremia exigua.</title>
        <authorList>
            <person name="Buettner E."/>
        </authorList>
    </citation>
    <scope>NUCLEOTIDE SEQUENCE</scope>
    <source>
        <strain evidence="1">CU02</strain>
    </source>
</reference>
<comment type="caution">
    <text evidence="1">The sequence shown here is derived from an EMBL/GenBank/DDBJ whole genome shotgun (WGS) entry which is preliminary data.</text>
</comment>
<proteinExistence type="predicted"/>